<feature type="signal peptide" evidence="1">
    <location>
        <begin position="1"/>
        <end position="19"/>
    </location>
</feature>
<keyword evidence="1" id="KW-0732">Signal</keyword>
<comment type="caution">
    <text evidence="2">The sequence shown here is derived from an EMBL/GenBank/DDBJ whole genome shotgun (WGS) entry which is preliminary data.</text>
</comment>
<dbReference type="EMBL" id="RQFU01000018">
    <property type="protein sequence ID" value="TGL19917.1"/>
    <property type="molecule type" value="Genomic_DNA"/>
</dbReference>
<accession>A0ABY2M401</accession>
<gene>
    <name evidence="2" type="ORF">EHQ46_11015</name>
</gene>
<organism evidence="2 3">
    <name type="scientific">Leptospira yanagawae</name>
    <dbReference type="NCBI Taxonomy" id="293069"/>
    <lineage>
        <taxon>Bacteria</taxon>
        <taxon>Pseudomonadati</taxon>
        <taxon>Spirochaetota</taxon>
        <taxon>Spirochaetia</taxon>
        <taxon>Leptospirales</taxon>
        <taxon>Leptospiraceae</taxon>
        <taxon>Leptospira</taxon>
    </lineage>
</organism>
<dbReference type="SUPFAM" id="SSF55486">
    <property type="entry name" value="Metalloproteases ('zincins'), catalytic domain"/>
    <property type="match status" value="1"/>
</dbReference>
<evidence type="ECO:0000313" key="2">
    <source>
        <dbReference type="EMBL" id="TGL19917.1"/>
    </source>
</evidence>
<evidence type="ECO:0008006" key="4">
    <source>
        <dbReference type="Google" id="ProtNLM"/>
    </source>
</evidence>
<dbReference type="RefSeq" id="WP_135635666.1">
    <property type="nucleotide sequence ID" value="NZ_RQFU01000018.1"/>
</dbReference>
<reference evidence="3" key="1">
    <citation type="journal article" date="2019" name="PLoS Negl. Trop. Dis.">
        <title>Revisiting the worldwide diversity of Leptospira species in the environment.</title>
        <authorList>
            <person name="Vincent A.T."/>
            <person name="Schiettekatte O."/>
            <person name="Bourhy P."/>
            <person name="Veyrier F.J."/>
            <person name="Picardeau M."/>
        </authorList>
    </citation>
    <scope>NUCLEOTIDE SEQUENCE [LARGE SCALE GENOMIC DNA]</scope>
    <source>
        <strain evidence="3">201800272</strain>
    </source>
</reference>
<proteinExistence type="predicted"/>
<sequence length="509" mass="58531">MKLRFILCLILTFCLGSLSQMIPKSNLLDTSESLNEKGLESQEKTIQVLGESKTIRVLYKPEGMKSQFAKLVLETSAAYIPKVAEYLNVAPKGKVLTIKDLTDGTTARNEGAIIYLPFAFPDPELPIQAPLLYHEIGHWWFGQDPRWISEGVSSFLPIAMAMGGNLDLNQLEIHKIKSWWGFFNPLPKNDSPLGDKAKGIENIITNFPLYYEKSFKIQYLLFLELGTEGYRNFLVSLMNPKHETWHDYFIAPSQAILDHQSKGVFTLLKIQKDFKWENFLSGWVLQSGYQMDTRSILKDSDGDSLVDFEEFKIGTNPKEWDSDKDGLGDYAELTLGTSPIEANDRDYLQSKIRNHGIIFDGVKDDWDFIESKPILLRNHKNQKVLDVEFRFFQKDKILYGMLASAKPFMEIFLEEKDLYFFFADNSKQKERIGFGFKMNPNDAYGWEFERTKGKKRYVFGKVGTVFEFQIDASGHPDPELVLIPLINGKTGPSVWHWDYDHPILIPLEH</sequence>
<protein>
    <recommendedName>
        <fullName evidence="4">Peptidase M1 membrane alanine aminopeptidase domain-containing protein</fullName>
    </recommendedName>
</protein>
<evidence type="ECO:0000256" key="1">
    <source>
        <dbReference type="SAM" id="SignalP"/>
    </source>
</evidence>
<evidence type="ECO:0000313" key="3">
    <source>
        <dbReference type="Proteomes" id="UP000298200"/>
    </source>
</evidence>
<feature type="chain" id="PRO_5046328363" description="Peptidase M1 membrane alanine aminopeptidase domain-containing protein" evidence="1">
    <location>
        <begin position="20"/>
        <end position="509"/>
    </location>
</feature>
<keyword evidence="3" id="KW-1185">Reference proteome</keyword>
<dbReference type="Proteomes" id="UP000298200">
    <property type="component" value="Unassembled WGS sequence"/>
</dbReference>
<name>A0ABY2M401_9LEPT</name>